<protein>
    <submittedName>
        <fullName evidence="1">Uncharacterized protein</fullName>
    </submittedName>
</protein>
<evidence type="ECO:0000313" key="2">
    <source>
        <dbReference type="Proteomes" id="UP000714275"/>
    </source>
</evidence>
<keyword evidence="2" id="KW-1185">Reference proteome</keyword>
<accession>A0A9P6ZTN6</accession>
<organism evidence="1 2">
    <name type="scientific">Suillus placidus</name>
    <dbReference type="NCBI Taxonomy" id="48579"/>
    <lineage>
        <taxon>Eukaryota</taxon>
        <taxon>Fungi</taxon>
        <taxon>Dikarya</taxon>
        <taxon>Basidiomycota</taxon>
        <taxon>Agaricomycotina</taxon>
        <taxon>Agaricomycetes</taxon>
        <taxon>Agaricomycetidae</taxon>
        <taxon>Boletales</taxon>
        <taxon>Suillineae</taxon>
        <taxon>Suillaceae</taxon>
        <taxon>Suillus</taxon>
    </lineage>
</organism>
<proteinExistence type="predicted"/>
<dbReference type="OrthoDB" id="62120at2759"/>
<evidence type="ECO:0000313" key="1">
    <source>
        <dbReference type="EMBL" id="KAG1776316.1"/>
    </source>
</evidence>
<reference evidence="1" key="1">
    <citation type="journal article" date="2020" name="New Phytol.">
        <title>Comparative genomics reveals dynamic genome evolution in host specialist ectomycorrhizal fungi.</title>
        <authorList>
            <person name="Lofgren L.A."/>
            <person name="Nguyen N.H."/>
            <person name="Vilgalys R."/>
            <person name="Ruytinx J."/>
            <person name="Liao H.L."/>
            <person name="Branco S."/>
            <person name="Kuo A."/>
            <person name="LaButti K."/>
            <person name="Lipzen A."/>
            <person name="Andreopoulos W."/>
            <person name="Pangilinan J."/>
            <person name="Riley R."/>
            <person name="Hundley H."/>
            <person name="Na H."/>
            <person name="Barry K."/>
            <person name="Grigoriev I.V."/>
            <person name="Stajich J.E."/>
            <person name="Kennedy P.G."/>
        </authorList>
    </citation>
    <scope>NUCLEOTIDE SEQUENCE</scope>
    <source>
        <strain evidence="1">DOB743</strain>
    </source>
</reference>
<dbReference type="Proteomes" id="UP000714275">
    <property type="component" value="Unassembled WGS sequence"/>
</dbReference>
<dbReference type="AlphaFoldDB" id="A0A9P6ZTN6"/>
<sequence>MNDVSYIMRVVRWARMSRIGVNLDLHIFWISERYVTGYAILFVFVQTQNQHYNHLGKLGSVNFLGVMGLANAQPALDLSPSPFPRLSSLLPHLSIRP</sequence>
<dbReference type="EMBL" id="JABBWD010000027">
    <property type="protein sequence ID" value="KAG1776316.1"/>
    <property type="molecule type" value="Genomic_DNA"/>
</dbReference>
<name>A0A9P6ZTN6_9AGAM</name>
<comment type="caution">
    <text evidence="1">The sequence shown here is derived from an EMBL/GenBank/DDBJ whole genome shotgun (WGS) entry which is preliminary data.</text>
</comment>
<gene>
    <name evidence="1" type="ORF">EV702DRAFT_344489</name>
</gene>